<protein>
    <recommendedName>
        <fullName evidence="2">Glycoside hydrolase family 65 central catalytic domain-containing protein</fullName>
    </recommendedName>
</protein>
<dbReference type="InterPro" id="IPR012341">
    <property type="entry name" value="6hp_glycosidase-like_sf"/>
</dbReference>
<accession>A0ABN9LRA0</accession>
<dbReference type="InterPro" id="IPR008928">
    <property type="entry name" value="6-hairpin_glycosidase_sf"/>
</dbReference>
<dbReference type="Proteomes" id="UP001176940">
    <property type="component" value="Unassembled WGS sequence"/>
</dbReference>
<dbReference type="Pfam" id="PF03632">
    <property type="entry name" value="Glyco_hydro_65m"/>
    <property type="match status" value="1"/>
</dbReference>
<evidence type="ECO:0000313" key="3">
    <source>
        <dbReference type="EMBL" id="CAJ0948644.1"/>
    </source>
</evidence>
<evidence type="ECO:0000256" key="1">
    <source>
        <dbReference type="ARBA" id="ARBA00006768"/>
    </source>
</evidence>
<proteinExistence type="inferred from homology"/>
<organism evidence="3 4">
    <name type="scientific">Ranitomeya imitator</name>
    <name type="common">mimic poison frog</name>
    <dbReference type="NCBI Taxonomy" id="111125"/>
    <lineage>
        <taxon>Eukaryota</taxon>
        <taxon>Metazoa</taxon>
        <taxon>Chordata</taxon>
        <taxon>Craniata</taxon>
        <taxon>Vertebrata</taxon>
        <taxon>Euteleostomi</taxon>
        <taxon>Amphibia</taxon>
        <taxon>Batrachia</taxon>
        <taxon>Anura</taxon>
        <taxon>Neobatrachia</taxon>
        <taxon>Hyloidea</taxon>
        <taxon>Dendrobatidae</taxon>
        <taxon>Dendrobatinae</taxon>
        <taxon>Ranitomeya</taxon>
    </lineage>
</organism>
<dbReference type="PANTHER" id="PTHR11051">
    <property type="entry name" value="GLYCOSYL HYDROLASE-RELATED"/>
    <property type="match status" value="1"/>
</dbReference>
<keyword evidence="4" id="KW-1185">Reference proteome</keyword>
<evidence type="ECO:0000313" key="4">
    <source>
        <dbReference type="Proteomes" id="UP001176940"/>
    </source>
</evidence>
<comment type="caution">
    <text evidence="3">The sequence shown here is derived from an EMBL/GenBank/DDBJ whole genome shotgun (WGS) entry which is preliminary data.</text>
</comment>
<dbReference type="SUPFAM" id="SSF48208">
    <property type="entry name" value="Six-hairpin glycosidases"/>
    <property type="match status" value="1"/>
</dbReference>
<feature type="domain" description="Glycoside hydrolase family 65 central catalytic" evidence="2">
    <location>
        <begin position="272"/>
        <end position="484"/>
    </location>
</feature>
<evidence type="ECO:0000259" key="2">
    <source>
        <dbReference type="Pfam" id="PF03632"/>
    </source>
</evidence>
<comment type="similarity">
    <text evidence="1">Belongs to the glycosyl hydrolase 65 family.</text>
</comment>
<gene>
    <name evidence="3" type="ORF">RIMI_LOCUS12223762</name>
</gene>
<dbReference type="InterPro" id="IPR005195">
    <property type="entry name" value="Glyco_hydro_65_M"/>
</dbReference>
<dbReference type="InterPro" id="IPR011013">
    <property type="entry name" value="Gal_mutarotase_sf_dom"/>
</dbReference>
<dbReference type="Gene3D" id="1.50.10.10">
    <property type="match status" value="1"/>
</dbReference>
<dbReference type="EMBL" id="CAUEEQ010028707">
    <property type="protein sequence ID" value="CAJ0948644.1"/>
    <property type="molecule type" value="Genomic_DNA"/>
</dbReference>
<dbReference type="SUPFAM" id="SSF74650">
    <property type="entry name" value="Galactose mutarotase-like"/>
    <property type="match status" value="1"/>
</dbReference>
<name>A0ABN9LRA0_9NEOB</name>
<sequence>MLDVEDDPWIFSTKSLPSDSRLMATMANGYLGTRVYGKVLHVNGIYNGSVGDCHRADVPSPLHVRLCVKKEELLDESFSLDVKSGTFSHTIQCSTFTARQQLFAHRLHRHLLVNMITLRGSSPVCVNLEVNFRAESQDLDLRGGPDYCNAKYIYGSTLTPEVPSCPLKTVHMVYTPVPQCLTLSSEQEKTWVFLTAVSETEKDVKERFDQGLSLADEGRLFSLHAKAWTQLWEGSRIAVEGPLILQQALIGCLYYLLSSLPPLGSDEHFNGISPGGLSNGQQNEDYWGHVFWDQDTWIYPNILLFYPEMARHILKYRIRTLEGALHNAEEQGYKGAKFPWESALTGYEVCPENIYGDQEIHINGDVLMIFRQYYYMTKDVDFFASSGGWDVVSSIAGYWCSRVVWSEEEECYHITGVMPPDEYHSDVNNSVYTNALAQISLNFAMDLTKDLQQPFPEIWSEVANKIKVPFDHKNNFHPEYDGYKLGDQVKQADVVLLGYPLMIPMSPEHRRNDLQIYEAVTDPDGPAMTWSMFAIGYMELKEAKLAEQQLKKCFPNITDPFKIWTENADGSGAVNFLTGMGGFLQAILFGYTGFRITEKCLQFDPIFTGDVTALSITGVCYLGNKIDFTFSKDLTTVELTIVLDSQKYPLVIAFDDVTPCIPLQIGKNTSSMVHYIKWSLKNPSFPPPRYFSFKEPTKCKFSVAFIMAGKTERGASTFQQLLHGNPYFTYG</sequence>
<reference evidence="3" key="1">
    <citation type="submission" date="2023-07" db="EMBL/GenBank/DDBJ databases">
        <authorList>
            <person name="Stuckert A."/>
        </authorList>
    </citation>
    <scope>NUCLEOTIDE SEQUENCE</scope>
</reference>
<dbReference type="PANTHER" id="PTHR11051:SF8">
    <property type="entry name" value="PROTEIN-GLUCOSYLGALACTOSYLHYDROXYLYSINE GLUCOSIDASE"/>
    <property type="match status" value="1"/>
</dbReference>